<dbReference type="AlphaFoldDB" id="A0A7H0GKG1"/>
<feature type="transmembrane region" description="Helical" evidence="2">
    <location>
        <begin position="39"/>
        <end position="57"/>
    </location>
</feature>
<reference evidence="3 4" key="1">
    <citation type="submission" date="2020-08" db="EMBL/GenBank/DDBJ databases">
        <title>Genome sequence of Diaphorobacter aerolatus KACC 16536T.</title>
        <authorList>
            <person name="Hyun D.-W."/>
            <person name="Bae J.-W."/>
        </authorList>
    </citation>
    <scope>NUCLEOTIDE SEQUENCE [LARGE SCALE GENOMIC DNA]</scope>
    <source>
        <strain evidence="3 4">KACC 16536</strain>
    </source>
</reference>
<keyword evidence="4" id="KW-1185">Reference proteome</keyword>
<keyword evidence="2" id="KW-0472">Membrane</keyword>
<evidence type="ECO:0000313" key="3">
    <source>
        <dbReference type="EMBL" id="QNP48777.1"/>
    </source>
</evidence>
<proteinExistence type="predicted"/>
<dbReference type="Pfam" id="PF06961">
    <property type="entry name" value="DUF1294"/>
    <property type="match status" value="1"/>
</dbReference>
<organism evidence="3 4">
    <name type="scientific">Diaphorobacter aerolatus</name>
    <dbReference type="NCBI Taxonomy" id="1288495"/>
    <lineage>
        <taxon>Bacteria</taxon>
        <taxon>Pseudomonadati</taxon>
        <taxon>Pseudomonadota</taxon>
        <taxon>Betaproteobacteria</taxon>
        <taxon>Burkholderiales</taxon>
        <taxon>Comamonadaceae</taxon>
        <taxon>Diaphorobacter</taxon>
    </lineage>
</organism>
<gene>
    <name evidence="3" type="ORF">H9K75_00570</name>
</gene>
<accession>A0A7H0GKG1</accession>
<feature type="compositionally biased region" description="Low complexity" evidence="1">
    <location>
        <begin position="17"/>
        <end position="32"/>
    </location>
</feature>
<feature type="transmembrane region" description="Helical" evidence="2">
    <location>
        <begin position="128"/>
        <end position="147"/>
    </location>
</feature>
<dbReference type="Proteomes" id="UP000516028">
    <property type="component" value="Chromosome"/>
</dbReference>
<name>A0A7H0GKG1_9BURK</name>
<dbReference type="KEGG" id="daer:H9K75_00570"/>
<dbReference type="InterPro" id="IPR010718">
    <property type="entry name" value="DUF1294"/>
</dbReference>
<feature type="region of interest" description="Disordered" evidence="1">
    <location>
        <begin position="1"/>
        <end position="32"/>
    </location>
</feature>
<feature type="compositionally biased region" description="Basic and acidic residues" evidence="1">
    <location>
        <begin position="1"/>
        <end position="10"/>
    </location>
</feature>
<keyword evidence="2" id="KW-1133">Transmembrane helix</keyword>
<protein>
    <submittedName>
        <fullName evidence="3">DUF1294 domain-containing protein</fullName>
    </submittedName>
</protein>
<evidence type="ECO:0000256" key="2">
    <source>
        <dbReference type="SAM" id="Phobius"/>
    </source>
</evidence>
<evidence type="ECO:0000256" key="1">
    <source>
        <dbReference type="SAM" id="MobiDB-lite"/>
    </source>
</evidence>
<evidence type="ECO:0000313" key="4">
    <source>
        <dbReference type="Proteomes" id="UP000516028"/>
    </source>
</evidence>
<keyword evidence="2" id="KW-0812">Transmembrane</keyword>
<dbReference type="EMBL" id="CP060783">
    <property type="protein sequence ID" value="QNP48777.1"/>
    <property type="molecule type" value="Genomic_DNA"/>
</dbReference>
<feature type="transmembrane region" description="Helical" evidence="2">
    <location>
        <begin position="63"/>
        <end position="80"/>
    </location>
</feature>
<sequence length="153" mass="17310">MRKPEPVRTRDQKKRPGTSSPSSSSRRARNTTTATGRSLITLLMLAWIATWIVGIWLERLPPGLLAAAVAINLATYFVYASDKRAAEKGTWRVSERALHLLSLACGWPAAWFAQQTLRHKSSKHEFRVTYWATVIANTALLAVYVWMPEWGMR</sequence>